<keyword evidence="1" id="KW-0808">Transferase</keyword>
<dbReference type="PANTHER" id="PTHR35526">
    <property type="entry name" value="ANTI-SIGMA-F FACTOR RSBW-RELATED"/>
    <property type="match status" value="1"/>
</dbReference>
<dbReference type="PANTHER" id="PTHR35526:SF3">
    <property type="entry name" value="ANTI-SIGMA-F FACTOR RSBW"/>
    <property type="match status" value="1"/>
</dbReference>
<feature type="domain" description="Histidine kinase/HSP90-like ATPase" evidence="2">
    <location>
        <begin position="26"/>
        <end position="126"/>
    </location>
</feature>
<sequence length="146" mass="15783">MNAATLPAPCITPADDPIRPFQLLAPATPPTVRVAREFVTTVLEAGGHLGLMDDARLCVSDVVSNVVQHAGSAMLSVQVTDYGDRVLVEVRDDNPALRPHIRAAAHDRDETGRGLLLVRELSSVCGLHLVWDGLVVVGKCLWFELR</sequence>
<comment type="caution">
    <text evidence="3">The sequence shown here is derived from an EMBL/GenBank/DDBJ whole genome shotgun (WGS) entry which is preliminary data.</text>
</comment>
<keyword evidence="1" id="KW-0418">Kinase</keyword>
<dbReference type="InterPro" id="IPR050267">
    <property type="entry name" value="Anti-sigma-factor_SerPK"/>
</dbReference>
<dbReference type="GO" id="GO:0005524">
    <property type="term" value="F:ATP binding"/>
    <property type="evidence" value="ECO:0007669"/>
    <property type="project" value="UniProtKB-KW"/>
</dbReference>
<organism evidence="3 4">
    <name type="scientific">Streptomyces luteireticuli</name>
    <dbReference type="NCBI Taxonomy" id="173858"/>
    <lineage>
        <taxon>Bacteria</taxon>
        <taxon>Bacillati</taxon>
        <taxon>Actinomycetota</taxon>
        <taxon>Actinomycetes</taxon>
        <taxon>Kitasatosporales</taxon>
        <taxon>Streptomycetaceae</taxon>
        <taxon>Streptomyces</taxon>
    </lineage>
</organism>
<gene>
    <name evidence="3" type="ORF">GCM10010357_60300</name>
</gene>
<dbReference type="InterPro" id="IPR036890">
    <property type="entry name" value="HATPase_C_sf"/>
</dbReference>
<name>A0ABN0Z3V9_9ACTN</name>
<proteinExistence type="predicted"/>
<dbReference type="SUPFAM" id="SSF55874">
    <property type="entry name" value="ATPase domain of HSP90 chaperone/DNA topoisomerase II/histidine kinase"/>
    <property type="match status" value="1"/>
</dbReference>
<keyword evidence="4" id="KW-1185">Reference proteome</keyword>
<dbReference type="EMBL" id="BAAABX010000064">
    <property type="protein sequence ID" value="GAA0430572.1"/>
    <property type="molecule type" value="Genomic_DNA"/>
</dbReference>
<keyword evidence="3" id="KW-0067">ATP-binding</keyword>
<dbReference type="CDD" id="cd16936">
    <property type="entry name" value="HATPase_RsbW-like"/>
    <property type="match status" value="1"/>
</dbReference>
<evidence type="ECO:0000313" key="4">
    <source>
        <dbReference type="Proteomes" id="UP001500879"/>
    </source>
</evidence>
<reference evidence="3 4" key="1">
    <citation type="journal article" date="2019" name="Int. J. Syst. Evol. Microbiol.">
        <title>The Global Catalogue of Microorganisms (GCM) 10K type strain sequencing project: providing services to taxonomists for standard genome sequencing and annotation.</title>
        <authorList>
            <consortium name="The Broad Institute Genomics Platform"/>
            <consortium name="The Broad Institute Genome Sequencing Center for Infectious Disease"/>
            <person name="Wu L."/>
            <person name="Ma J."/>
        </authorList>
    </citation>
    <scope>NUCLEOTIDE SEQUENCE [LARGE SCALE GENOMIC DNA]</scope>
    <source>
        <strain evidence="3 4">JCM 4788</strain>
    </source>
</reference>
<evidence type="ECO:0000256" key="1">
    <source>
        <dbReference type="ARBA" id="ARBA00022527"/>
    </source>
</evidence>
<keyword evidence="1" id="KW-0723">Serine/threonine-protein kinase</keyword>
<evidence type="ECO:0000259" key="2">
    <source>
        <dbReference type="Pfam" id="PF13581"/>
    </source>
</evidence>
<keyword evidence="3" id="KW-0547">Nucleotide-binding</keyword>
<protein>
    <submittedName>
        <fullName evidence="3">ATP-binding protein</fullName>
    </submittedName>
</protein>
<dbReference type="InterPro" id="IPR003594">
    <property type="entry name" value="HATPase_dom"/>
</dbReference>
<dbReference type="RefSeq" id="WP_344031172.1">
    <property type="nucleotide sequence ID" value="NZ_BAAABX010000064.1"/>
</dbReference>
<dbReference type="Proteomes" id="UP001500879">
    <property type="component" value="Unassembled WGS sequence"/>
</dbReference>
<accession>A0ABN0Z3V9</accession>
<dbReference type="Pfam" id="PF13581">
    <property type="entry name" value="HATPase_c_2"/>
    <property type="match status" value="1"/>
</dbReference>
<dbReference type="Gene3D" id="3.30.565.10">
    <property type="entry name" value="Histidine kinase-like ATPase, C-terminal domain"/>
    <property type="match status" value="1"/>
</dbReference>
<evidence type="ECO:0000313" key="3">
    <source>
        <dbReference type="EMBL" id="GAA0430572.1"/>
    </source>
</evidence>